<dbReference type="AlphaFoldDB" id="A0A0F9LEU1"/>
<protein>
    <submittedName>
        <fullName evidence="1">Uncharacterized protein</fullName>
    </submittedName>
</protein>
<organism evidence="1">
    <name type="scientific">marine sediment metagenome</name>
    <dbReference type="NCBI Taxonomy" id="412755"/>
    <lineage>
        <taxon>unclassified sequences</taxon>
        <taxon>metagenomes</taxon>
        <taxon>ecological metagenomes</taxon>
    </lineage>
</organism>
<evidence type="ECO:0000313" key="1">
    <source>
        <dbReference type="EMBL" id="KKM25960.1"/>
    </source>
</evidence>
<gene>
    <name evidence="1" type="ORF">LCGC14_1589700</name>
</gene>
<reference evidence="1" key="1">
    <citation type="journal article" date="2015" name="Nature">
        <title>Complex archaea that bridge the gap between prokaryotes and eukaryotes.</title>
        <authorList>
            <person name="Spang A."/>
            <person name="Saw J.H."/>
            <person name="Jorgensen S.L."/>
            <person name="Zaremba-Niedzwiedzka K."/>
            <person name="Martijn J."/>
            <person name="Lind A.E."/>
            <person name="van Eijk R."/>
            <person name="Schleper C."/>
            <person name="Guy L."/>
            <person name="Ettema T.J."/>
        </authorList>
    </citation>
    <scope>NUCLEOTIDE SEQUENCE</scope>
</reference>
<sequence length="487" mass="53670">MDLTDEQVQEAVKQLILNGGTTQQKVAASGTPSTPYMHGAGGLFGVEGIERDLIHTRIGGNGLAATLPVNPSQYTHPLFGYITGFQDVSGSVPTNVCDDPEVAGAMKSCLQTAPFGRYSFKTRELELNRIGQLISRGEFNDLRLLNDPIAPLLGKTIFPQISGNAQLAAGAEVLARMLELGVAFANRLGVQVWTGNPTNNSAGGGYEEFMGLDLLIGTNKVDAITSQECPSLDSDIKDFNYELVDSAAQDLVGVLTTLWRYVNHIANNTGLNPARWVLVMRTNLFYELTDIWSCRYWSYRCSVIDGSNIDPVPQFDSADATNLRDAMREGNYLLVDGVRIPVIRDDFIVEETEGDAALLGPGQFASDIYLVPLTAMGGTPVTFFQHFDYRAGVTQAIIQGRLSAHYWTDGGMYLWNWEKNNWCIVWESKIEPRLILRTPQIAGRITNVAYEPLQHFRDILPDDPYHVDGGVTERGGPSLWADWNDPN</sequence>
<comment type="caution">
    <text evidence="1">The sequence shown here is derived from an EMBL/GenBank/DDBJ whole genome shotgun (WGS) entry which is preliminary data.</text>
</comment>
<dbReference type="EMBL" id="LAZR01012604">
    <property type="protein sequence ID" value="KKM25960.1"/>
    <property type="molecule type" value="Genomic_DNA"/>
</dbReference>
<proteinExistence type="predicted"/>
<accession>A0A0F9LEU1</accession>
<name>A0A0F9LEU1_9ZZZZ</name>